<evidence type="ECO:0000313" key="3">
    <source>
        <dbReference type="Proteomes" id="UP001229355"/>
    </source>
</evidence>
<dbReference type="RefSeq" id="WP_280660493.1">
    <property type="nucleotide sequence ID" value="NZ_CP120373.1"/>
</dbReference>
<dbReference type="PANTHER" id="PTHR42927:SF1">
    <property type="entry name" value="HELICASE SUPERFAMILY 1 AND 2 DOMAIN-CONTAINING PROTEIN"/>
    <property type="match status" value="1"/>
</dbReference>
<dbReference type="InterPro" id="IPR055180">
    <property type="entry name" value="HsdR_RecA-like_helicase_dom_2"/>
</dbReference>
<dbReference type="GO" id="GO:0004519">
    <property type="term" value="F:endonuclease activity"/>
    <property type="evidence" value="ECO:0007669"/>
    <property type="project" value="UniProtKB-KW"/>
</dbReference>
<dbReference type="Proteomes" id="UP001229355">
    <property type="component" value="Chromosome 1"/>
</dbReference>
<dbReference type="EMBL" id="CP120373">
    <property type="protein sequence ID" value="WEX88499.1"/>
    <property type="molecule type" value="Genomic_DNA"/>
</dbReference>
<dbReference type="SUPFAM" id="SSF52540">
    <property type="entry name" value="P-loop containing nucleoside triphosphate hydrolases"/>
    <property type="match status" value="1"/>
</dbReference>
<name>A0ABY8DC89_9HYPH</name>
<keyword evidence="2" id="KW-0255">Endonuclease</keyword>
<dbReference type="InterPro" id="IPR027417">
    <property type="entry name" value="P-loop_NTPase"/>
</dbReference>
<organism evidence="2 3">
    <name type="scientific">Sinorhizobium garamanticum</name>
    <dbReference type="NCBI Taxonomy" id="680247"/>
    <lineage>
        <taxon>Bacteria</taxon>
        <taxon>Pseudomonadati</taxon>
        <taxon>Pseudomonadota</taxon>
        <taxon>Alphaproteobacteria</taxon>
        <taxon>Hyphomicrobiales</taxon>
        <taxon>Rhizobiaceae</taxon>
        <taxon>Sinorhizobium/Ensifer group</taxon>
        <taxon>Sinorhizobium</taxon>
    </lineage>
</organism>
<dbReference type="InterPro" id="IPR007409">
    <property type="entry name" value="Restrct_endonuc_type1_HsdR_N"/>
</dbReference>
<sequence>MTLHREISFETEICAHLAAHGWQYTEGDAAKYDRSRALLPADVVAWVQTSQPKAWETLAKNHGSAAETMLLDRIRKQLDERGTLDLLRHGVELIGLRAPLKLAEFKPAFGLNEEILARYDANRLRVVRQVRYSNNNENCVDLVLFLNGLPVSTVELKTDFTQSVQDAVDQYRFDRHPSPKGQSPEPLLSFPSGAVVHFAVSNAEVMMATKLEGADTRFLPFNKGNEGGKGNPPNRNGHPTAYLWEEIWERHSWLEILGRYIVAAKDAKKKITGLIFPRFHQLDATRKLQAAVLAEGAGGKYLIQHSAGSGKTNSIAWSAHFLADLHDKQHKKIFDTVIVVSDRNVIDTQLQEAIFSFERTTGVVETITSEGGAKSSKLAEALAGGKKIVVCTIQTFPFALEAVRELAATQGKQFAVIADEAHSSQTGETASKLKQVLSAEELAELGDGGEVSSEDILAAQMAARASESGITYVAFTATPKGKTLELFGRRPNPSEPASETNKPQPFHVYSMRQAIEEGFILDVLKNYTPYDLAFKLANAGGEMDDKEVERKEAVKALMRWVRLHPYNISQKVQIVVEHYRANVQPLLDGKAKAMVVTGSRVEAVRWQIAMQKYIRDQKYDLGTLVAFSGEVDDKESGPEPFSESSKELNPGLNGRDIREAFKLPEYHVLLVANKFQTGFDQPLLCGMYVDRRLAGIQAVQTLSRLNRAHAGKDTTYVLDFVNSGDDILKAFQTYYETAELAGVTDPNLVFDLRAKLDAAGYYDSFEVDRVVKAELDPQSKQGDLVAAIMPVADRLLRAYKVAQERRTVALTKEDAKAAKDAQDEMEALLLFRSDMGAFVRVYAFLSQIFDYGNTDIEKRSVFYKRLIPLLDFGRERETVDVSQIKLTHHKLSTKGPRSLALTGEASPLMPYTAPGSGSVQDKEKALLAEIVERLNDLFQGVDDDDQVRYVMGDIRSQVMKSETLAQQAEHNTKERFADSPDLSKAIENAIMDALETHSAMSRQALASKEVRDGIKEILLGPGRLWEGLRERAQI</sequence>
<dbReference type="CDD" id="cd22332">
    <property type="entry name" value="HsdR_N"/>
    <property type="match status" value="1"/>
</dbReference>
<protein>
    <submittedName>
        <fullName evidence="2">Type I restriction endonuclease</fullName>
    </submittedName>
</protein>
<dbReference type="Pfam" id="PF18766">
    <property type="entry name" value="SWI2_SNF2"/>
    <property type="match status" value="1"/>
</dbReference>
<dbReference type="Pfam" id="PF04313">
    <property type="entry name" value="HSDR_N"/>
    <property type="match status" value="1"/>
</dbReference>
<dbReference type="Pfam" id="PF22679">
    <property type="entry name" value="T1R_D3-like"/>
    <property type="match status" value="1"/>
</dbReference>
<accession>A0ABY8DC89</accession>
<gene>
    <name evidence="2" type="ORF">PZN02_000984</name>
</gene>
<dbReference type="PANTHER" id="PTHR42927">
    <property type="entry name" value="HELICASE SUPERFAMILY 1 AND 2 DOMAIN-CONTAINING PROTEIN"/>
    <property type="match status" value="1"/>
</dbReference>
<keyword evidence="2" id="KW-0378">Hydrolase</keyword>
<dbReference type="InterPro" id="IPR014001">
    <property type="entry name" value="Helicase_ATP-bd"/>
</dbReference>
<evidence type="ECO:0000259" key="1">
    <source>
        <dbReference type="SMART" id="SM00487"/>
    </source>
</evidence>
<keyword evidence="2" id="KW-0540">Nuclease</keyword>
<feature type="domain" description="Helicase ATP-binding" evidence="1">
    <location>
        <begin position="273"/>
        <end position="509"/>
    </location>
</feature>
<dbReference type="Gene3D" id="3.40.50.300">
    <property type="entry name" value="P-loop containing nucleotide triphosphate hydrolases"/>
    <property type="match status" value="2"/>
</dbReference>
<reference evidence="2 3" key="1">
    <citation type="submission" date="2023-03" db="EMBL/GenBank/DDBJ databases">
        <authorList>
            <person name="Kaur S."/>
            <person name="Espinosa-Saiz D."/>
            <person name="Velazquez E."/>
            <person name="Menendez E."/>
            <person name="diCenzo G.C."/>
        </authorList>
    </citation>
    <scope>NUCLEOTIDE SEQUENCE [LARGE SCALE GENOMIC DNA]</scope>
    <source>
        <strain evidence="2 3">LMG 24692</strain>
    </source>
</reference>
<evidence type="ECO:0000313" key="2">
    <source>
        <dbReference type="EMBL" id="WEX88499.1"/>
    </source>
</evidence>
<keyword evidence="3" id="KW-1185">Reference proteome</keyword>
<proteinExistence type="predicted"/>
<dbReference type="SMART" id="SM00487">
    <property type="entry name" value="DEXDc"/>
    <property type="match status" value="1"/>
</dbReference>
<dbReference type="Gene3D" id="3.90.1570.50">
    <property type="match status" value="1"/>
</dbReference>
<dbReference type="InterPro" id="IPR040980">
    <property type="entry name" value="SWI2_SNF2"/>
</dbReference>